<dbReference type="EMBL" id="SSFD01000398">
    <property type="protein sequence ID" value="TXH78203.1"/>
    <property type="molecule type" value="Genomic_DNA"/>
</dbReference>
<feature type="compositionally biased region" description="Basic and acidic residues" evidence="1">
    <location>
        <begin position="1582"/>
        <end position="1608"/>
    </location>
</feature>
<evidence type="ECO:0000256" key="1">
    <source>
        <dbReference type="SAM" id="MobiDB-lite"/>
    </source>
</evidence>
<reference evidence="2 3" key="1">
    <citation type="submission" date="2018-09" db="EMBL/GenBank/DDBJ databases">
        <title>Metagenome Assembled Genomes from an Advanced Water Purification Facility.</title>
        <authorList>
            <person name="Stamps B.W."/>
            <person name="Spear J.R."/>
        </authorList>
    </citation>
    <scope>NUCLEOTIDE SEQUENCE [LARGE SCALE GENOMIC DNA]</scope>
    <source>
        <strain evidence="2">Bin_27_1</strain>
    </source>
</reference>
<dbReference type="Proteomes" id="UP000321192">
    <property type="component" value="Unassembled WGS sequence"/>
</dbReference>
<name>A0A5C7S3Y1_THASP</name>
<dbReference type="RefSeq" id="WP_276662764.1">
    <property type="nucleotide sequence ID" value="NZ_SSFD01000398.1"/>
</dbReference>
<protein>
    <submittedName>
        <fullName evidence="2">Uncharacterized protein</fullName>
    </submittedName>
</protein>
<proteinExistence type="predicted"/>
<evidence type="ECO:0000313" key="2">
    <source>
        <dbReference type="EMBL" id="TXH78203.1"/>
    </source>
</evidence>
<feature type="compositionally biased region" description="Polar residues" evidence="1">
    <location>
        <begin position="1572"/>
        <end position="1581"/>
    </location>
</feature>
<organism evidence="2 3">
    <name type="scientific">Thauera aminoaromatica</name>
    <dbReference type="NCBI Taxonomy" id="164330"/>
    <lineage>
        <taxon>Bacteria</taxon>
        <taxon>Pseudomonadati</taxon>
        <taxon>Pseudomonadota</taxon>
        <taxon>Betaproteobacteria</taxon>
        <taxon>Rhodocyclales</taxon>
        <taxon>Zoogloeaceae</taxon>
        <taxon>Thauera</taxon>
    </lineage>
</organism>
<evidence type="ECO:0000313" key="3">
    <source>
        <dbReference type="Proteomes" id="UP000321192"/>
    </source>
</evidence>
<accession>A0A5C7S3Y1</accession>
<gene>
    <name evidence="2" type="ORF">E6Q80_23205</name>
</gene>
<sequence length="3902" mass="424409">MAASLVLTHAEATLSVSLRESTPASDGSFNAVAIVLRQADIEAVLELADPPLKIPAELLNRDEGLRLKTLTEIRSEAELEARRRAEGLRQRLREAFTARRDIRLSGNLEHKGTFFGLTMVGNALLKAKVEISSSLLDQDESTKAEFFIRAEASAVVTIKVNAKDAPGPERQKLVIAVAAAAAGLTAKVNVDVPSLAGFDLQLPEFKLPRLKFDGVDVDFGGLPSFGIGSIPILGDVVARWDTKPSLKLLVADGSLSVTTEPLGEASVFLGEAVEANRILKLTNVELKGAQTLSFSATVDVTQQAIPTASVPDVPAGPFTVRLGPGEVDVQPVVVGGATKPEIKLVVTLEQLVVFCTNDPKLTLPLKLGFEVDLDTASGEIRTRLTQMELRPPYPVDLLRKVGELVGKSIRIVGAIQLPQGPDVPSLGLTQLLERLGAMLAAAAQWLADQAGAAGRVLVGIGESIRDALLALYRKLANLDGPSINPPSTDLVIEVRLDAANWSLRQICIMPGGKDSDLDYKDFATAAGFDFGYQLKARPSLVLDVQEQWLGLCIRTLNSTDELAVLATDLWLSRESAPAEPLNVVDEKSGNRNSTAVQQTEKGAFQRPKRLLGVKVTSKNTEKDLVLVALQRGALKFFQSFDAAAGRSVPLDANGSRAVCIPEDSRLTDAGWDDFFQLDPYVDTDALKEAVLNLLPKADPAKRGGGGGFLDKLGQYVKVKRTTGPTRIGGEFTLGLVVEVVIGKDIAPEITINVAADLRTFSSRVSGADRISIKKKEPYAFPLLGLNVELRKDEDKAKEKEENDYEALALDLRGGRQSFGLGHDAKATVTYGAVATSGRGLVFDVPEFQVASDGLTLEAKVSPEPVTLGGVDVPFKFTSGGISIRQSKLLGGSLAGSGQLPRALIGEANANIALSLTAGEGGGIEVESAEARLDKAGDPIVCEGTRFRLDISELGMGFAKENAYHFYFLLTGSARFTPAKGEATEGLLKQLGKLEIQLKKAPLTSDARVLMRSISFQTKCEPPKTGNFFDIFKFELRGIGFHPSTQAFGGDPAISVSGQVKFAFGDVISSRIDCHQLYIAAPKAPSNFPRVRFDGLTVGLQIGMASIEGTAIAVDEKLPELFSPKTLPVNVTAKGFLAAGRIELKGWAPMSASMGFLELRDKVSNSAPKHAFYFYGQKNKLAEQIPTPIGTLYLREVGYGFGYRYTLAGIAQAEQAKSPKDLVKILDEVSKYQGSLDSIRAWEPTYGNDGLTLAMRALFTVSAASTSDSYNAEAEKELPNPLLFDVIAAIRSDLTFLMNVRSWVAVNYADWISAGENAAMKSNPTQRGYMYLSAPRQEFLGRFISDGKGHVGSHPSLPDPLKQAIERTRFSAALYLRPGLFHSELGWPYELGFDIGDRNGDFYVRCSGGLVHRIEDAGMLMAIAFRGTGHVRISGRVGGDSLGASASASATFALEAKALAYLSLRSKEGSMLYGSFQLNVTVAVAVAVWLRFKVWRYTVSLSAGFSLSLSLSVAVELVLLEGAGIGGRAHVAIGVQAFGRSLSLGIGFKFGSNVLDLARARVARFMDLGLTVDTPSAETPPSTEKRPGLEASRGDRATIADARTDKEAEQAPVLPSSPEATEGEDPRASGETITATNFWALVFPTRDPTRPDKKLYVVQLVPRDHTAVPGAEPDGEASTFYASPAVECVPGDELRPVDLAKEEFDHQLDFTTTVAGVERFDKDGRLVAVVASQHTEMLRERQVIAPQPGTSGITLGELLIELFMGPDSLNPGAMTEPTPRKNDGARDVLKGDAQAKAMRLERAGRARRQLTGRERQEAEVDERRSAVLSAVVETAASLAARGADAGGQWPAIPPGQLECRHFGLTFVMTQAAIDTVFPHKEALAPPEGKLSITKRDAPGQSGSVHLFNPPIRHFRERAPRLAGLVAERNSSGVTLNWDLEPAWGASQGAYDDPEFHLSHYTIVRRIHGLKGDKDWRATFRVKGAAPIETGKVGNQKYQKFIRPDMQFVDDFSQPPGMDEALRHMLMGLPVEDGYRLWEKQYCGSDNVHIEYLIVPVDIAGTSDVGTPIELTVYRPKAVLKTPLQARLQVRYNAIPVVGWSPADSTPIGVEVQGKTIDYADKGPTLRLSMAVDADRGDPGQPAETDATFCLKVRSNHVIPGGLFGDDALSAALDRPSSDDIEQTRPGDVQFRLLMEKGDADTGTLPLELQLLSGRLPDDVWRMKVQDHDGQAIELDALYEALGLTAGAAPRTVRAFVRRESFTEGDDRVHGAWRVMELGVEVRGVRKNEPLLAHRNAPAPIDATLDSFEALRAIEYKCLHRSDMHVESGRLHLVKPPADADVHELLSDGVALKTVVDVKRRAATRLSWRAQPHRLELADGNAPEALMRSLVGGFDLFAMDPDLLPGDFSVKDAALDPSRYMQPLGRVMMLPSSMRGLVPSGFGDLGRIETSYPSETCRIEAAAAMRESELRPRLAPWFSPAESTAIFPRPLLRKSLFAAPDEALIATLLSKGLPERIRVRMEGWPRLEAIPRPVVTCFTEGADVPEERVFLREEWKENELVGADVRYVDPDSRTCVRFTAARVRLLLQSLQLEYERGADKDWHGAVRANPALFAGVKVIVEAMREAVDKAPTLLVSETSDFNPLTHLHPVLADALEFVTYDEQFSKDSQPGAIYRRYEVVYDADPQTNATSFAAWQDETPPPRDPYGWGGLRLLGLASGFRLYDTEEGNYVLGRNLLKRVSNAFRRALLRYRAAGEGDLGAPFMDLMCRPWGNSKLFWFDGGHRDLDAQEQGDLFDNDVLATVQIALRPVPDAFAPNPNSLMRPVAYYRFWVDKLATELHFTLMTPATAAMRFYDLVEVGGFVQPKPTRVDDAAPSLVLKLQPAGKRREFIVRVASLPAAKGEWRNDVGITAVVGLAEEIAEPAGVTWPDAETAVAYYRFWVDASATELRFKMKTTGTAANRFYDVVEFREAGQMAPVRVDDTSPSLVLQLKPTAKRREFIVRVSSMTAAEGRWLHDVDIAAVAGVENGLQRPAAATANGTCGTDPFGLFEDLSSADWCRLLSARDGPTGYRLGATLDRLDFYAMRRFGPADLLKDSTEAEEHVRRNVAFWRAYLEHGDSAEASHRLPFSLGTVADPGTWRVPVSADGSMSIVAVEAERFGSRRRYAVRPFGRFEQLSATVPSASIEEAVGDKVERRIYKYKPPQGLERGLPQDVRAWNESFVDATLPRTEPVAKPVILAAGCLDRERALELVVAHTSDHVLAQANRGTQARVAQHGIGVGFWREFPHRAWARALAPDADVLAEFGSMDGEIPEEDLALSVTTPNPGGDAKNDALDQLRRRVPDAWMGSWVIRARSMPYFFRIHALVHATAGVMVSEQTGTTFAEGFSRLQLPWGEGHHQPRSVVPQYSVLRDDEARRLSIRFRFATVRFIDCMDEEDVKLWFGDPLDTVPRVARLPEPGVGYRIVLQAARSTGEVLAWQPQFEVLAAPPQEQAEQRDVYIVQQTGERLRVPGSGDKPTMTRPSADGDQWYLVFDAHIGYGAPSVRSPAADAWSDEARNAAASVVFSADDEALRKWVESAPRDHLHVTLTRPDATEWEAFEMKAAQLKIEVERWQAKLGVLDGAVELLDNLLRIAGSDGQQDALWDEYFEGKPNSPHVSIGDWMIGVPPLLAPLGTADTVEVGDSRERTALLHAMAHLASDEAKTLRAFLHGRMRRVHAARSRVERESPFDGVPPLSKPLAADSDLGAIIEGASAPLSHVVGVMYAPVSVTLPASPPGLDALENLLAILEVPIGAGDALAVVLAWADNPQAMNVSLALPLKVDDKLRYALQGVGATDIGESAAAPVAVVLWRPPTSAEIDAVSAASERLAKLAAEQLFGAGKRPALLVTRGAELPLETVFERKA</sequence>
<feature type="region of interest" description="Disordered" evidence="1">
    <location>
        <begin position="1572"/>
        <end position="1630"/>
    </location>
</feature>
<comment type="caution">
    <text evidence="2">The sequence shown here is derived from an EMBL/GenBank/DDBJ whole genome shotgun (WGS) entry which is preliminary data.</text>
</comment>